<accession>A0AAD8PGH7</accession>
<evidence type="ECO:0000313" key="4">
    <source>
        <dbReference type="Proteomes" id="UP001230268"/>
    </source>
</evidence>
<protein>
    <submittedName>
        <fullName evidence="3">Uncharacterized protein</fullName>
    </submittedName>
</protein>
<dbReference type="EMBL" id="JAVEPI010000001">
    <property type="protein sequence ID" value="KAK1444787.1"/>
    <property type="molecule type" value="Genomic_DNA"/>
</dbReference>
<keyword evidence="2" id="KW-0732">Signal</keyword>
<sequence length="141" mass="15085">MAPILRPLFLLVFLLERGGPLASGSETPEQQATRESKETIARIDDAIDDYIKKMAKGEKIDYGEADVIAEEKEVVLKRYIKGNKEANSAEGLSLGVLGVVNYVVMGISRFSSTVAGKDYKGTNYIGAAICIAAGLAASVLM</sequence>
<reference evidence="3" key="1">
    <citation type="submission" date="2023-08" db="EMBL/GenBank/DDBJ databases">
        <title>Draft sequence of the Babesia gibsoni genome.</title>
        <authorList>
            <person name="Yamagishi J.Y."/>
            <person name="Xuan X.X."/>
        </authorList>
    </citation>
    <scope>NUCLEOTIDE SEQUENCE</scope>
    <source>
        <strain evidence="3">Azabu</strain>
    </source>
</reference>
<feature type="transmembrane region" description="Helical" evidence="1">
    <location>
        <begin position="122"/>
        <end position="140"/>
    </location>
</feature>
<proteinExistence type="predicted"/>
<evidence type="ECO:0000313" key="3">
    <source>
        <dbReference type="EMBL" id="KAK1444787.1"/>
    </source>
</evidence>
<comment type="caution">
    <text evidence="3">The sequence shown here is derived from an EMBL/GenBank/DDBJ whole genome shotgun (WGS) entry which is preliminary data.</text>
</comment>
<keyword evidence="1" id="KW-0472">Membrane</keyword>
<gene>
    <name evidence="3" type="ORF">BgAZ_106930</name>
</gene>
<keyword evidence="1" id="KW-0812">Transmembrane</keyword>
<dbReference type="Proteomes" id="UP001230268">
    <property type="component" value="Unassembled WGS sequence"/>
</dbReference>
<evidence type="ECO:0000256" key="1">
    <source>
        <dbReference type="SAM" id="Phobius"/>
    </source>
</evidence>
<organism evidence="3 4">
    <name type="scientific">Babesia gibsoni</name>
    <dbReference type="NCBI Taxonomy" id="33632"/>
    <lineage>
        <taxon>Eukaryota</taxon>
        <taxon>Sar</taxon>
        <taxon>Alveolata</taxon>
        <taxon>Apicomplexa</taxon>
        <taxon>Aconoidasida</taxon>
        <taxon>Piroplasmida</taxon>
        <taxon>Babesiidae</taxon>
        <taxon>Babesia</taxon>
    </lineage>
</organism>
<feature type="transmembrane region" description="Helical" evidence="1">
    <location>
        <begin position="91"/>
        <end position="110"/>
    </location>
</feature>
<name>A0AAD8PGH7_BABGI</name>
<feature type="chain" id="PRO_5042151949" evidence="2">
    <location>
        <begin position="25"/>
        <end position="141"/>
    </location>
</feature>
<keyword evidence="4" id="KW-1185">Reference proteome</keyword>
<feature type="signal peptide" evidence="2">
    <location>
        <begin position="1"/>
        <end position="24"/>
    </location>
</feature>
<dbReference type="AlphaFoldDB" id="A0AAD8PGH7"/>
<evidence type="ECO:0000256" key="2">
    <source>
        <dbReference type="SAM" id="SignalP"/>
    </source>
</evidence>
<keyword evidence="1" id="KW-1133">Transmembrane helix</keyword>